<evidence type="ECO:0008006" key="8">
    <source>
        <dbReference type="Google" id="ProtNLM"/>
    </source>
</evidence>
<feature type="region of interest" description="Disordered" evidence="3">
    <location>
        <begin position="912"/>
        <end position="995"/>
    </location>
</feature>
<feature type="region of interest" description="Disordered" evidence="3">
    <location>
        <begin position="653"/>
        <end position="737"/>
    </location>
</feature>
<dbReference type="EMBL" id="CAJMXA010002548">
    <property type="protein sequence ID" value="CAE6483511.1"/>
    <property type="molecule type" value="Genomic_DNA"/>
</dbReference>
<feature type="domain" description="N-terminal Ras-GEF" evidence="5">
    <location>
        <begin position="364"/>
        <end position="489"/>
    </location>
</feature>
<feature type="compositionally biased region" description="Polar residues" evidence="3">
    <location>
        <begin position="801"/>
        <end position="828"/>
    </location>
</feature>
<dbReference type="SUPFAM" id="SSF48366">
    <property type="entry name" value="Ras GEF"/>
    <property type="match status" value="1"/>
</dbReference>
<feature type="region of interest" description="Disordered" evidence="3">
    <location>
        <begin position="801"/>
        <end position="830"/>
    </location>
</feature>
<evidence type="ECO:0000259" key="5">
    <source>
        <dbReference type="PROSITE" id="PS50212"/>
    </source>
</evidence>
<dbReference type="PROSITE" id="PS50212">
    <property type="entry name" value="RASGEF_NTER"/>
    <property type="match status" value="1"/>
</dbReference>
<evidence type="ECO:0000256" key="1">
    <source>
        <dbReference type="ARBA" id="ARBA00022658"/>
    </source>
</evidence>
<evidence type="ECO:0000256" key="2">
    <source>
        <dbReference type="PROSITE-ProRule" id="PRU00168"/>
    </source>
</evidence>
<organism evidence="6 7">
    <name type="scientific">Rhizoctonia solani</name>
    <dbReference type="NCBI Taxonomy" id="456999"/>
    <lineage>
        <taxon>Eukaryota</taxon>
        <taxon>Fungi</taxon>
        <taxon>Dikarya</taxon>
        <taxon>Basidiomycota</taxon>
        <taxon>Agaricomycotina</taxon>
        <taxon>Agaricomycetes</taxon>
        <taxon>Cantharellales</taxon>
        <taxon>Ceratobasidiaceae</taxon>
        <taxon>Rhizoctonia</taxon>
    </lineage>
</organism>
<dbReference type="InterPro" id="IPR036964">
    <property type="entry name" value="RASGEF_cat_dom_sf"/>
</dbReference>
<feature type="region of interest" description="Disordered" evidence="3">
    <location>
        <begin position="131"/>
        <end position="160"/>
    </location>
</feature>
<feature type="region of interest" description="Disordered" evidence="3">
    <location>
        <begin position="247"/>
        <end position="279"/>
    </location>
</feature>
<dbReference type="Proteomes" id="UP000663853">
    <property type="component" value="Unassembled WGS sequence"/>
</dbReference>
<dbReference type="InterPro" id="IPR023578">
    <property type="entry name" value="Ras_GEF_dom_sf"/>
</dbReference>
<dbReference type="PANTHER" id="PTHR23113">
    <property type="entry name" value="GUANINE NUCLEOTIDE EXCHANGE FACTOR"/>
    <property type="match status" value="1"/>
</dbReference>
<feature type="compositionally biased region" description="Basic and acidic residues" evidence="3">
    <location>
        <begin position="945"/>
        <end position="955"/>
    </location>
</feature>
<dbReference type="CDD" id="cd06224">
    <property type="entry name" value="REM"/>
    <property type="match status" value="1"/>
</dbReference>
<keyword evidence="1 2" id="KW-0344">Guanine-nucleotide releasing factor</keyword>
<comment type="caution">
    <text evidence="6">The sequence shown here is derived from an EMBL/GenBank/DDBJ whole genome shotgun (WGS) entry which is preliminary data.</text>
</comment>
<dbReference type="GO" id="GO:0007265">
    <property type="term" value="P:Ras protein signal transduction"/>
    <property type="evidence" value="ECO:0007669"/>
    <property type="project" value="TreeGrafter"/>
</dbReference>
<gene>
    <name evidence="6" type="ORF">RDB_LOCUS92474</name>
</gene>
<dbReference type="PROSITE" id="PS50009">
    <property type="entry name" value="RASGEF_CAT"/>
    <property type="match status" value="1"/>
</dbReference>
<evidence type="ECO:0000259" key="4">
    <source>
        <dbReference type="PROSITE" id="PS50009"/>
    </source>
</evidence>
<evidence type="ECO:0000313" key="6">
    <source>
        <dbReference type="EMBL" id="CAE6483511.1"/>
    </source>
</evidence>
<protein>
    <recommendedName>
        <fullName evidence="8">Ras GEF</fullName>
    </recommendedName>
</protein>
<feature type="compositionally biased region" description="Basic and acidic residues" evidence="3">
    <location>
        <begin position="689"/>
        <end position="700"/>
    </location>
</feature>
<evidence type="ECO:0000313" key="7">
    <source>
        <dbReference type="Proteomes" id="UP000663853"/>
    </source>
</evidence>
<accession>A0A8H3CFH7</accession>
<dbReference type="InterPro" id="IPR000651">
    <property type="entry name" value="Ras-like_Gua-exchang_fac_N"/>
</dbReference>
<dbReference type="GO" id="GO:0005886">
    <property type="term" value="C:plasma membrane"/>
    <property type="evidence" value="ECO:0007669"/>
    <property type="project" value="TreeGrafter"/>
</dbReference>
<feature type="compositionally biased region" description="Acidic residues" evidence="3">
    <location>
        <begin position="662"/>
        <end position="678"/>
    </location>
</feature>
<reference evidence="6" key="1">
    <citation type="submission" date="2021-01" db="EMBL/GenBank/DDBJ databases">
        <authorList>
            <person name="Kaushik A."/>
        </authorList>
    </citation>
    <scope>NUCLEOTIDE SEQUENCE</scope>
    <source>
        <strain evidence="6">AG6-10EEA</strain>
    </source>
</reference>
<dbReference type="Gene3D" id="1.10.840.10">
    <property type="entry name" value="Ras guanine-nucleotide exchange factors catalytic domain"/>
    <property type="match status" value="1"/>
</dbReference>
<dbReference type="SMART" id="SM00147">
    <property type="entry name" value="RasGEF"/>
    <property type="match status" value="1"/>
</dbReference>
<dbReference type="Pfam" id="PF00617">
    <property type="entry name" value="RasGEF"/>
    <property type="match status" value="1"/>
</dbReference>
<dbReference type="InterPro" id="IPR008937">
    <property type="entry name" value="Ras-like_GEF"/>
</dbReference>
<proteinExistence type="predicted"/>
<feature type="domain" description="Ras-GEF" evidence="4">
    <location>
        <begin position="1007"/>
        <end position="1315"/>
    </location>
</feature>
<feature type="compositionally biased region" description="Basic and acidic residues" evidence="3">
    <location>
        <begin position="252"/>
        <end position="262"/>
    </location>
</feature>
<dbReference type="Gene3D" id="1.20.870.10">
    <property type="entry name" value="Son of sevenless (SoS) protein Chain: S domain 1"/>
    <property type="match status" value="1"/>
</dbReference>
<dbReference type="Pfam" id="PF00618">
    <property type="entry name" value="RasGEF_N"/>
    <property type="match status" value="1"/>
</dbReference>
<name>A0A8H3CFH7_9AGAM</name>
<evidence type="ECO:0000256" key="3">
    <source>
        <dbReference type="SAM" id="MobiDB-lite"/>
    </source>
</evidence>
<dbReference type="GO" id="GO:0005085">
    <property type="term" value="F:guanyl-nucleotide exchange factor activity"/>
    <property type="evidence" value="ECO:0007669"/>
    <property type="project" value="UniProtKB-KW"/>
</dbReference>
<dbReference type="InterPro" id="IPR001895">
    <property type="entry name" value="RASGEF_cat_dom"/>
</dbReference>
<feature type="compositionally biased region" description="Polar residues" evidence="3">
    <location>
        <begin position="145"/>
        <end position="159"/>
    </location>
</feature>
<dbReference type="SMART" id="SM00229">
    <property type="entry name" value="RasGEFN"/>
    <property type="match status" value="1"/>
</dbReference>
<sequence>MNMDDHTMHLSSEDAIRAEIASADLSMAVDGSFVETPSSHAARELKKRLDQLLGVGKDGVRSPYALTITQSASGARVYRVGFRPNVRDGQTLDLSSDVPSGLLSPLTAINPSSTAGLHQRPVRIHKPECLLPTHKSGYKPIPRTRSGSISTGRPSTSTWEAERVPLPDDSLSELQEPTVNGPHYIRLENTDLQIYTRTGDSDIFSSAMGWSDAPRDGSRERSLGERPFLQLEPGAFPFGRGVIYTKPLSGGEGRRSLDKSEFTNDETDDKPPDTTQDTLKYPTGVFQVLQTYRGLPTLDALLESHDTPTARLSTTTSAVPENDPRFVIFGDLKHTSDTIIAHNRRKITKPKPSAPTSVSSDHSDERTMMAATIERWVAQLTSELNYDALLIFFLTYRSFVSANDLCHLLICRFHWALEPTTSAQDETVRRIVRVRTFIAFRYWLSTFFQVDFSPNRVLRSEFTSWLNALRKSPMLTAKPDAVIIVQKLKKIVRECREAHVSKPRSPQSPIERPVEPLNLHALRTAFEPEDADLVTPVLDPLKTPASPPRKSSLALPFTRADPPPHSKLVHVSMPMHHGPLTRALVNTMGRIGRWKRGLGTRSMLVPTTGAGCIDPGAFDEFGFGVGEAVSGTEVVAVRGGVEEYLRMCGLTGKRRIGPATPDEVEDKEDEDEVEDAENDLTVRPGAETRVLEEEKDKGRDTPTSTSTPRLLSQFPPANEEQTEEGDEGSLRHSRRASDATQMQLYAHTLRESLAWPETETISIDDADLSDSSSESEMVRRPPRRLPNRRDLELTAEFSTRTDSVSSLGAPSTVPSVSALSASDPTTPDHTGPIQAWQIDFLGEESDDELAPGDADAALQRLEGQIDAEEQRLRDLKVDKWLKRVQELSLQRAAGGPLGVLDLVAMGINFDDDEDGAKADDETGDDGADQSVSMRPSLEIPSNDDGSSRPGHDSRPPDSTSARVVSEVSQTASHSLHDSTSHLIDMSPRQRVPLRRSPKDTSFLLQHRSEVIAHNLSAVERGLFVAISFEELVMHNWGVQSHDLDITDWMQYRTDAAHHRIQPSVQKDGRDVLTSDVLAVRARFNLTANFVASEVVLAHPTQRVVLVNKLIRIAWKLYRMNNFATLCAIITGLTSVWVNAAMRRLWPGVGMWEMRVFKDLKWFTSSTDNFRFMRDQIMSLTHDSRVDAPSDRGSEQLVGCIPFLGIYLSELSEYAKLPDFIDPTRPEESVQLDPTTGEFGPLADPEVFNTLPELPEYMSLRPLINIQKQRQIAGVVQALVKGQHMASACRFSAEQRVYSKCLRLKCVDAATLWSALGAEGA</sequence>
<dbReference type="PANTHER" id="PTHR23113:SF363">
    <property type="entry name" value="PROTEIN SON OF SEVENLESS"/>
    <property type="match status" value="1"/>
</dbReference>
<feature type="region of interest" description="Disordered" evidence="3">
    <location>
        <begin position="764"/>
        <end position="788"/>
    </location>
</feature>
<feature type="compositionally biased region" description="Polar residues" evidence="3">
    <location>
        <begin position="956"/>
        <end position="973"/>
    </location>
</feature>